<dbReference type="OrthoDB" id="595207at2759"/>
<accession>A0A9W7XE41</accession>
<name>A0A9W7XE41_9POAL</name>
<dbReference type="InterPro" id="IPR023213">
    <property type="entry name" value="CAT-like_dom_sf"/>
</dbReference>
<dbReference type="Gene3D" id="3.30.559.10">
    <property type="entry name" value="Chloramphenicol acetyltransferase-like domain"/>
    <property type="match status" value="2"/>
</dbReference>
<protein>
    <recommendedName>
        <fullName evidence="4">Acetyltransferase</fullName>
    </recommendedName>
</protein>
<evidence type="ECO:0000313" key="3">
    <source>
        <dbReference type="Proteomes" id="UP001164776"/>
    </source>
</evidence>
<dbReference type="AlphaFoldDB" id="A0A9W7XE41"/>
<evidence type="ECO:0000313" key="2">
    <source>
        <dbReference type="EMBL" id="KAJ1256923.1"/>
    </source>
</evidence>
<proteinExistence type="predicted"/>
<keyword evidence="3" id="KW-1185">Reference proteome</keyword>
<dbReference type="InterPro" id="IPR051283">
    <property type="entry name" value="Sec_Metabolite_Acyltrans"/>
</dbReference>
<evidence type="ECO:0008006" key="4">
    <source>
        <dbReference type="Google" id="ProtNLM"/>
    </source>
</evidence>
<dbReference type="GO" id="GO:0016747">
    <property type="term" value="F:acyltransferase activity, transferring groups other than amino-acyl groups"/>
    <property type="evidence" value="ECO:0007669"/>
    <property type="project" value="UniProtKB-ARBA"/>
</dbReference>
<evidence type="ECO:0000256" key="1">
    <source>
        <dbReference type="ARBA" id="ARBA00022679"/>
    </source>
</evidence>
<sequence>MANGTGAGGRRVEVISRRVVHADPPPGPAAAPRTIHLTPWDLRMLSLDYIQKGVLLPKPDDHEAALVDCLASSFARALARFHPFAGRLAVDETAADTVTVSLRCTGEGAELVHAAAPGVAAADVAGVPYIPRDLVAALFPLNGLASADAASVDDATPRRGPLLAAQVTELADAVFVGVSLNHAVGDGTTFWHFVNTWSGLSWTGGEASEHTHPHPHPLPVLERWFLDTCPVPVPLPFARLEHAVRRYERRPELCECFFHFSAESVRRLKATANAEVRARSDEDMAATTISSLQALLAHLWRAVCRARRLVSSQETAYVLLIGCRGRVKGIPPAGYVGNAVVPCKGAGLGWAARQLNRAVASFDEAALLGDSVKRWVREPRLAYNTDMVTVSNDFGWGGNKLDGKTSVFEGRGGGGAMALEVCFAPDTLARILDDAEFMDAVTAP</sequence>
<organism evidence="2 3">
    <name type="scientific">Paspalum vaginatum</name>
    <name type="common">seashore paspalum</name>
    <dbReference type="NCBI Taxonomy" id="158149"/>
    <lineage>
        <taxon>Eukaryota</taxon>
        <taxon>Viridiplantae</taxon>
        <taxon>Streptophyta</taxon>
        <taxon>Embryophyta</taxon>
        <taxon>Tracheophyta</taxon>
        <taxon>Spermatophyta</taxon>
        <taxon>Magnoliopsida</taxon>
        <taxon>Liliopsida</taxon>
        <taxon>Poales</taxon>
        <taxon>Poaceae</taxon>
        <taxon>PACMAD clade</taxon>
        <taxon>Panicoideae</taxon>
        <taxon>Andropogonodae</taxon>
        <taxon>Paspaleae</taxon>
        <taxon>Paspalinae</taxon>
        <taxon>Paspalum</taxon>
    </lineage>
</organism>
<dbReference type="Proteomes" id="UP001164776">
    <property type="component" value="Unassembled WGS sequence"/>
</dbReference>
<comment type="caution">
    <text evidence="2">The sequence shown here is derived from an EMBL/GenBank/DDBJ whole genome shotgun (WGS) entry which is preliminary data.</text>
</comment>
<keyword evidence="1" id="KW-0808">Transferase</keyword>
<dbReference type="PANTHER" id="PTHR31896">
    <property type="entry name" value="FAMILY REGULATORY PROTEIN, PUTATIVE (AFU_ORTHOLOGUE AFUA_3G14730)-RELATED"/>
    <property type="match status" value="1"/>
</dbReference>
<dbReference type="Pfam" id="PF02458">
    <property type="entry name" value="Transferase"/>
    <property type="match status" value="1"/>
</dbReference>
<dbReference type="PANTHER" id="PTHR31896:SF43">
    <property type="entry name" value="PROTEIN ENHANCED PSEUDOMONAS SUSCEPTIBILITY 1"/>
    <property type="match status" value="1"/>
</dbReference>
<gene>
    <name evidence="2" type="ORF">BS78_K269700</name>
</gene>
<reference evidence="2 3" key="1">
    <citation type="submission" date="2022-10" db="EMBL/GenBank/DDBJ databases">
        <title>WGS assembly of Paspalum vaginatum 540-79.</title>
        <authorList>
            <person name="Sun G."/>
            <person name="Wase N."/>
            <person name="Shu S."/>
            <person name="Jenkins J."/>
            <person name="Zhou B."/>
            <person name="Torres-Rodriguez J."/>
            <person name="Chen C."/>
            <person name="Sandor L."/>
            <person name="Plott C."/>
            <person name="Yoshinga Y."/>
            <person name="Daum C."/>
            <person name="Qi P."/>
            <person name="Barry K."/>
            <person name="Lipzen A."/>
            <person name="Berry L."/>
            <person name="Pedersen C."/>
            <person name="Gottilla T."/>
            <person name="Foltz A."/>
            <person name="Yu H."/>
            <person name="O'Malley R."/>
            <person name="Zhang C."/>
            <person name="Devos K."/>
            <person name="Sigmon B."/>
            <person name="Yu B."/>
            <person name="Obata T."/>
            <person name="Schmutz J."/>
            <person name="Schnable J."/>
        </authorList>
    </citation>
    <scope>NUCLEOTIDE SEQUENCE [LARGE SCALE GENOMIC DNA]</scope>
    <source>
        <strain evidence="3">cv. 540-79</strain>
    </source>
</reference>
<dbReference type="EMBL" id="MU629457">
    <property type="protein sequence ID" value="KAJ1256923.1"/>
    <property type="molecule type" value="Genomic_DNA"/>
</dbReference>